<dbReference type="KEGG" id="ebt:EBL_c03660"/>
<keyword evidence="2" id="KW-1185">Reference proteome</keyword>
<organism evidence="1 2">
    <name type="scientific">Shimwellia blattae (strain ATCC 29907 / DSM 4481 / JCM 1650 / NBRC 105725 / CDC 9005-74)</name>
    <name type="common">Escherichia blattae</name>
    <dbReference type="NCBI Taxonomy" id="630626"/>
    <lineage>
        <taxon>Bacteria</taxon>
        <taxon>Pseudomonadati</taxon>
        <taxon>Pseudomonadota</taxon>
        <taxon>Gammaproteobacteria</taxon>
        <taxon>Enterobacterales</taxon>
        <taxon>Enterobacteriaceae</taxon>
        <taxon>Shimwellia</taxon>
    </lineage>
</organism>
<dbReference type="AlphaFoldDB" id="I2B4P0"/>
<proteinExistence type="predicted"/>
<gene>
    <name evidence="1" type="ordered locus">EBL_c03660</name>
</gene>
<dbReference type="EMBL" id="CP001560">
    <property type="protein sequence ID" value="AFJ45494.1"/>
    <property type="molecule type" value="Genomic_DNA"/>
</dbReference>
<evidence type="ECO:0000313" key="2">
    <source>
        <dbReference type="Proteomes" id="UP000001955"/>
    </source>
</evidence>
<name>I2B4P0_SHIBC</name>
<accession>I2B4P0</accession>
<evidence type="ECO:0000313" key="1">
    <source>
        <dbReference type="EMBL" id="AFJ45494.1"/>
    </source>
</evidence>
<sequence length="59" mass="6880">MVSSELPGDRECNVICLTNIWQNHYHSVLFTDNYPAQYIGMSLQSQLLPCFSTRRIIFK</sequence>
<protein>
    <submittedName>
        <fullName evidence="1">Uncharacterized protein</fullName>
    </submittedName>
</protein>
<dbReference type="HOGENOM" id="CLU_2958224_0_0_6"/>
<dbReference type="Proteomes" id="UP000001955">
    <property type="component" value="Chromosome"/>
</dbReference>
<reference evidence="1 2" key="1">
    <citation type="journal article" date="2012" name="J. Bacteriol.">
        <title>Complete genome sequence of the B12-producing Shimwellia blattae strain DSM 4481, isolated from a cockroach.</title>
        <authorList>
            <person name="Brzuszkiewicz E."/>
            <person name="Waschkowitz T."/>
            <person name="Wiezer A."/>
            <person name="Daniel R."/>
        </authorList>
    </citation>
    <scope>NUCLEOTIDE SEQUENCE [LARGE SCALE GENOMIC DNA]</scope>
    <source>
        <strain evidence="2">ATCC 29907 / DSM 4481 / JCM 1650 / NBRC 105725 / CDC 9005-74</strain>
    </source>
</reference>